<protein>
    <submittedName>
        <fullName evidence="1">Uncharacterized protein</fullName>
    </submittedName>
</protein>
<organism evidence="1 2">
    <name type="scientific">Acropora cervicornis</name>
    <name type="common">Staghorn coral</name>
    <dbReference type="NCBI Taxonomy" id="6130"/>
    <lineage>
        <taxon>Eukaryota</taxon>
        <taxon>Metazoa</taxon>
        <taxon>Cnidaria</taxon>
        <taxon>Anthozoa</taxon>
        <taxon>Hexacorallia</taxon>
        <taxon>Scleractinia</taxon>
        <taxon>Astrocoeniina</taxon>
        <taxon>Acroporidae</taxon>
        <taxon>Acropora</taxon>
    </lineage>
</organism>
<comment type="caution">
    <text evidence="1">The sequence shown here is derived from an EMBL/GenBank/DDBJ whole genome shotgun (WGS) entry which is preliminary data.</text>
</comment>
<dbReference type="AlphaFoldDB" id="A0AAD9R0A8"/>
<evidence type="ECO:0000313" key="2">
    <source>
        <dbReference type="Proteomes" id="UP001249851"/>
    </source>
</evidence>
<gene>
    <name evidence="1" type="ORF">P5673_004343</name>
</gene>
<accession>A0AAD9R0A8</accession>
<sequence>MSHVGMLHEKNQQQQMKVAIVNQMNNDINFVRKRGDFREIKEIKVILIVFSFLRKQSLRLAPRQVDESILNMAKKGIQKITCNGVPAFLVALQAKTTITARSRGSRLCKPSATIIQFIASTDLCAPNLDEIEDYYNFMKDFKFSTMDAKPHFDVLFVWEFFLVMKSEILKSVDNTPVTVKASVSETKL</sequence>
<name>A0AAD9R0A8_ACRCE</name>
<reference evidence="1" key="1">
    <citation type="journal article" date="2023" name="G3 (Bethesda)">
        <title>Whole genome assembly and annotation of the endangered Caribbean coral Acropora cervicornis.</title>
        <authorList>
            <person name="Selwyn J.D."/>
            <person name="Vollmer S.V."/>
        </authorList>
    </citation>
    <scope>NUCLEOTIDE SEQUENCE</scope>
    <source>
        <strain evidence="1">K2</strain>
    </source>
</reference>
<keyword evidence="2" id="KW-1185">Reference proteome</keyword>
<reference evidence="1" key="2">
    <citation type="journal article" date="2023" name="Science">
        <title>Genomic signatures of disease resistance in endangered staghorn corals.</title>
        <authorList>
            <person name="Vollmer S.V."/>
            <person name="Selwyn J.D."/>
            <person name="Despard B.A."/>
            <person name="Roesel C.L."/>
        </authorList>
    </citation>
    <scope>NUCLEOTIDE SEQUENCE</scope>
    <source>
        <strain evidence="1">K2</strain>
    </source>
</reference>
<evidence type="ECO:0000313" key="1">
    <source>
        <dbReference type="EMBL" id="KAK2570657.1"/>
    </source>
</evidence>
<dbReference type="EMBL" id="JARQWQ010000007">
    <property type="protein sequence ID" value="KAK2570657.1"/>
    <property type="molecule type" value="Genomic_DNA"/>
</dbReference>
<dbReference type="Proteomes" id="UP001249851">
    <property type="component" value="Unassembled WGS sequence"/>
</dbReference>
<proteinExistence type="predicted"/>